<comment type="caution">
    <text evidence="1">The sequence shown here is derived from an EMBL/GenBank/DDBJ whole genome shotgun (WGS) entry which is preliminary data.</text>
</comment>
<organism evidence="1 3">
    <name type="scientific">Sphingobacterium siyangense</name>
    <dbReference type="NCBI Taxonomy" id="459529"/>
    <lineage>
        <taxon>Bacteria</taxon>
        <taxon>Pseudomonadati</taxon>
        <taxon>Bacteroidota</taxon>
        <taxon>Sphingobacteriia</taxon>
        <taxon>Sphingobacteriales</taxon>
        <taxon>Sphingobacteriaceae</taxon>
        <taxon>Sphingobacterium</taxon>
    </lineage>
</organism>
<reference evidence="2 4" key="1">
    <citation type="journal article" date="2015" name="Stand. Genomic Sci.">
        <title>Genomic Encyclopedia of Bacterial and Archaeal Type Strains, Phase III: the genomes of soil and plant-associated and newly described type strains.</title>
        <authorList>
            <person name="Whitman W.B."/>
            <person name="Woyke T."/>
            <person name="Klenk H.P."/>
            <person name="Zhou Y."/>
            <person name="Lilburn T.G."/>
            <person name="Beck B.J."/>
            <person name="De Vos P."/>
            <person name="Vandamme P."/>
            <person name="Eisen J.A."/>
            <person name="Garrity G."/>
            <person name="Hugenholtz P."/>
            <person name="Kyrpides N.C."/>
        </authorList>
    </citation>
    <scope>NUCLEOTIDE SEQUENCE [LARGE SCALE GENOMIC DNA]</scope>
    <source>
        <strain evidence="2 4">CGMCC 1.6855</strain>
    </source>
</reference>
<keyword evidence="3" id="KW-1185">Reference proteome</keyword>
<proteinExistence type="predicted"/>
<dbReference type="Proteomes" id="UP000286402">
    <property type="component" value="Unassembled WGS sequence"/>
</dbReference>
<reference evidence="1 3" key="2">
    <citation type="submission" date="2016-07" db="EMBL/GenBank/DDBJ databases">
        <title>Genome analysis of Sphingobacterium siyangense T12B17.</title>
        <authorList>
            <person name="Xu D."/>
            <person name="Su Y."/>
            <person name="Zheng S."/>
        </authorList>
    </citation>
    <scope>NUCLEOTIDE SEQUENCE [LARGE SCALE GENOMIC DNA]</scope>
    <source>
        <strain evidence="1 3">T12B17</strain>
    </source>
</reference>
<evidence type="ECO:0000313" key="3">
    <source>
        <dbReference type="Proteomes" id="UP000286402"/>
    </source>
</evidence>
<dbReference type="AlphaFoldDB" id="A0A420FG25"/>
<dbReference type="EMBL" id="VLKR01000015">
    <property type="protein sequence ID" value="TWI18915.1"/>
    <property type="molecule type" value="Genomic_DNA"/>
</dbReference>
<reference evidence="2" key="3">
    <citation type="submission" date="2019-07" db="EMBL/GenBank/DDBJ databases">
        <authorList>
            <person name="Whitman W."/>
            <person name="Huntemann M."/>
            <person name="Clum A."/>
            <person name="Pillay M."/>
            <person name="Palaniappan K."/>
            <person name="Varghese N."/>
            <person name="Mikhailova N."/>
            <person name="Stamatis D."/>
            <person name="Reddy T."/>
            <person name="Daum C."/>
            <person name="Shapiro N."/>
            <person name="Ivanova N."/>
            <person name="Kyrpides N."/>
            <person name="Woyke T."/>
        </authorList>
    </citation>
    <scope>NUCLEOTIDE SEQUENCE</scope>
    <source>
        <strain evidence="2">CGMCC 1.6855</strain>
    </source>
</reference>
<name>A0A420FG25_9SPHI</name>
<evidence type="ECO:0000313" key="2">
    <source>
        <dbReference type="EMBL" id="TWI18915.1"/>
    </source>
</evidence>
<gene>
    <name evidence="1" type="ORF">BCY89_17480</name>
    <name evidence="2" type="ORF">IQ31_03043</name>
</gene>
<evidence type="ECO:0000313" key="4">
    <source>
        <dbReference type="Proteomes" id="UP000315908"/>
    </source>
</evidence>
<dbReference type="RefSeq" id="WP_120336166.1">
    <property type="nucleotide sequence ID" value="NZ_VLKR01000015.1"/>
</dbReference>
<evidence type="ECO:0000313" key="1">
    <source>
        <dbReference type="EMBL" id="RKF31940.1"/>
    </source>
</evidence>
<protein>
    <submittedName>
        <fullName evidence="1">Uncharacterized protein</fullName>
    </submittedName>
</protein>
<accession>A0A420FG25</accession>
<dbReference type="EMBL" id="MCAQ01000028">
    <property type="protein sequence ID" value="RKF31940.1"/>
    <property type="molecule type" value="Genomic_DNA"/>
</dbReference>
<dbReference type="OrthoDB" id="1488584at2"/>
<sequence>MKRPYLIILTLVLFSNYIMIANGQQSKKQRPKPSIDNPINVDTSEFKNNITAPYNLFYLSKYLDNPTLNSTETEMIYGSLVNLVGKDKLDAVGKDSPYSTIANFKKKAINVKALFITKLLNENKGNKAPGSLKTLAELLEDYNRKNDEIAAINEGIGVLNIRKRDVDNAITVLKNPTQTTVNQDSIIKKYQDLLDTPRLSISSIDQLNTALDLQKKSLDNSLKKEIAKLDTSGILIKCAKKLSEDIDKETKHLADSLLKNGIFSMDIKSYFNEQHPAQKESFQINLTTVAQNAQQGLNYTGLSIPSQSQMIDAMAMFLAKRAKQEAAIWFMDQLRKRVNNPLIYDVFPATIQLLDGLSDYRTANFGTSWRYAISKDFVEMPRNVSKSSWTRQFLTPQNAANLEIAVELGYNIDGLIKARYNYRDIIRQLYLNPSYSPDPNISTNIAGGINQYSHNIIALLYIVTNELFTIKDKNTYRLLGYEELKTLDKKQWDILIELLRLKYGEVFENLPGTKKDMIDKKDKIIAWLSPILLSLGQFDKINQEQQALIEKNKSDQINHSFSNTWNILAQVISNFENYPLLNNNDNNDQYLKNIKNVFDIVENIQEKNFVAATQNTLALVDSYYKAGVSQNLVAIEKLKNFSSKKHPDKEYELKYDANKTPFTIKFNNKETIIEKEDLEYIKYLGTNLQRLDENDRSGFITTSKKTIQGRKVLSGLEEIAAVLPRDSSNNRDLIYLINRIALYKIVSETNNPSEQAAAISLFSGSISKMDKLVSVLPKLSEMSYADQLVKLSGFFGDVISSSSSAELANVIESHALPPTSYKLKRKMSSSVDLNAYVGAFAGRIIPIGNSSLNCKWTGGITAPIGVTIRPAGTFFKYFNFNVQLLELGNLVNHYLITPDSAYNRDVHFSEVFSPGANILYNIKNTPIVAFIGGKLLPLKAYYDEGLKKRINDKAFDAAIFSIGLKIDIPLVNLYSGE</sequence>
<dbReference type="Proteomes" id="UP000315908">
    <property type="component" value="Unassembled WGS sequence"/>
</dbReference>